<dbReference type="InterPro" id="IPR045241">
    <property type="entry name" value="Prp46/PLRG1-like"/>
</dbReference>
<dbReference type="PANTHER" id="PTHR19923:SF0">
    <property type="entry name" value="PLEIOTROPIC REGULATOR 1"/>
    <property type="match status" value="1"/>
</dbReference>
<dbReference type="GO" id="GO:0071013">
    <property type="term" value="C:catalytic step 2 spliceosome"/>
    <property type="evidence" value="ECO:0007669"/>
    <property type="project" value="TreeGrafter"/>
</dbReference>
<dbReference type="PANTHER" id="PTHR19923">
    <property type="entry name" value="WD40 REPEAT PROTEINPRL1/PRL2-RELATED"/>
    <property type="match status" value="1"/>
</dbReference>
<gene>
    <name evidence="9" type="primary">PRP46</name>
    <name evidence="9" type="ORF">AWJ20_3987</name>
</gene>
<dbReference type="GO" id="GO:0000974">
    <property type="term" value="C:Prp19 complex"/>
    <property type="evidence" value="ECO:0007669"/>
    <property type="project" value="TreeGrafter"/>
</dbReference>
<dbReference type="SMART" id="SM00320">
    <property type="entry name" value="WD40"/>
    <property type="match status" value="7"/>
</dbReference>
<evidence type="ECO:0000256" key="6">
    <source>
        <dbReference type="ARBA" id="ARBA00026147"/>
    </source>
</evidence>
<protein>
    <recommendedName>
        <fullName evidence="6 8">Pre-mRNA-splicing factor PRP46</fullName>
    </recommendedName>
    <alternativeName>
        <fullName evidence="8">Pre-mRNA-processing protein 46</fullName>
    </alternativeName>
</protein>
<evidence type="ECO:0000313" key="10">
    <source>
        <dbReference type="Proteomes" id="UP000189580"/>
    </source>
</evidence>
<keyword evidence="3 8" id="KW-0677">Repeat</keyword>
<dbReference type="Gene3D" id="2.130.10.10">
    <property type="entry name" value="YVTN repeat-like/Quinoprotein amine dehydrogenase"/>
    <property type="match status" value="1"/>
</dbReference>
<organism evidence="9 10">
    <name type="scientific">Sugiyamaella lignohabitans</name>
    <dbReference type="NCBI Taxonomy" id="796027"/>
    <lineage>
        <taxon>Eukaryota</taxon>
        <taxon>Fungi</taxon>
        <taxon>Dikarya</taxon>
        <taxon>Ascomycota</taxon>
        <taxon>Saccharomycotina</taxon>
        <taxon>Dipodascomycetes</taxon>
        <taxon>Dipodascales</taxon>
        <taxon>Trichomonascaceae</taxon>
        <taxon>Sugiyamaella</taxon>
    </lineage>
</organism>
<dbReference type="InterPro" id="IPR015943">
    <property type="entry name" value="WD40/YVTN_repeat-like_dom_sf"/>
</dbReference>
<dbReference type="InterPro" id="IPR001680">
    <property type="entry name" value="WD40_rpt"/>
</dbReference>
<feature type="repeat" description="WD" evidence="7">
    <location>
        <begin position="214"/>
        <end position="255"/>
    </location>
</feature>
<evidence type="ECO:0000256" key="1">
    <source>
        <dbReference type="ARBA" id="ARBA00022574"/>
    </source>
</evidence>
<evidence type="ECO:0000313" key="9">
    <source>
        <dbReference type="EMBL" id="ANB11185.1"/>
    </source>
</evidence>
<keyword evidence="10" id="KW-1185">Reference proteome</keyword>
<keyword evidence="4 8" id="KW-0508">mRNA splicing</keyword>
<dbReference type="CDD" id="cd00200">
    <property type="entry name" value="WD40"/>
    <property type="match status" value="1"/>
</dbReference>
<dbReference type="RefSeq" id="XP_018733662.1">
    <property type="nucleotide sequence ID" value="XM_018881030.1"/>
</dbReference>
<dbReference type="PROSITE" id="PS00678">
    <property type="entry name" value="WD_REPEATS_1"/>
    <property type="match status" value="2"/>
</dbReference>
<keyword evidence="2 8" id="KW-0747">Spliceosome</keyword>
<keyword evidence="8" id="KW-0507">mRNA processing</keyword>
<keyword evidence="1 7" id="KW-0853">WD repeat</keyword>
<dbReference type="PROSITE" id="PS50082">
    <property type="entry name" value="WD_REPEATS_2"/>
    <property type="match status" value="4"/>
</dbReference>
<evidence type="ECO:0000256" key="7">
    <source>
        <dbReference type="PROSITE-ProRule" id="PRU00221"/>
    </source>
</evidence>
<dbReference type="GeneID" id="30036068"/>
<evidence type="ECO:0000256" key="5">
    <source>
        <dbReference type="ARBA" id="ARBA00025726"/>
    </source>
</evidence>
<evidence type="ECO:0000256" key="4">
    <source>
        <dbReference type="ARBA" id="ARBA00023187"/>
    </source>
</evidence>
<evidence type="ECO:0000256" key="2">
    <source>
        <dbReference type="ARBA" id="ARBA00022728"/>
    </source>
</evidence>
<evidence type="ECO:0000256" key="8">
    <source>
        <dbReference type="RuleBase" id="RU369036"/>
    </source>
</evidence>
<dbReference type="OrthoDB" id="10256122at2759"/>
<evidence type="ECO:0000256" key="3">
    <source>
        <dbReference type="ARBA" id="ARBA00022737"/>
    </source>
</evidence>
<dbReference type="EMBL" id="CP014500">
    <property type="protein sequence ID" value="ANB11185.1"/>
    <property type="molecule type" value="Genomic_DNA"/>
</dbReference>
<sequence>MSSEYIGRLTSQLFPDSPLESVLDVEYTGVPRLRIRRKLVDYNEVKDLPQELADKLAQANAKKGKSTNGGRIKKRIQREKVNLGQDADVTTAKLIETVSENDRNSAAKSGTGSSDLAVVVQTKTPLQKQELPSINRNNFSAESAVSVRSPLHAVHAQVRPTWHPPWKLKRVLAGHQGWVRSVCVDPDNKFFATGSADRTIKIWDLASGRLRVTLTGHIMAVRGLVISPRHPYLFSAGEDKMVKCWDLEHNKVVRQYHGHLSSVYSVDLHPTLDLLVTAGRDSVARVWDIRTRHPVHVLTGHKATVSQVRCQSADPQVITTSMDSTVRLWDLAAGKTQTVLTHHKKSVRALTLHPTEFTFATGSPDNIKQWKFPEGAFMHNFAPPQNAIINTLSVNEDGVMFAGGDDGSMGFFDWSSGYKFQQFDTVAVPGSLSAESGIFASTFDRSGLRLITCEADKSVKIWAEDNEATEETHPLQWKPTL</sequence>
<comment type="subunit">
    <text evidence="8">Associated with the spliceosome.</text>
</comment>
<dbReference type="PROSITE" id="PS50294">
    <property type="entry name" value="WD_REPEATS_REGION"/>
    <property type="match status" value="4"/>
</dbReference>
<accession>A0A167C3W8</accession>
<dbReference type="InterPro" id="IPR036322">
    <property type="entry name" value="WD40_repeat_dom_sf"/>
</dbReference>
<feature type="repeat" description="WD" evidence="7">
    <location>
        <begin position="256"/>
        <end position="297"/>
    </location>
</feature>
<dbReference type="FunFam" id="2.130.10.10:FF:000012">
    <property type="entry name" value="Putative pleiotropic regulator 1"/>
    <property type="match status" value="1"/>
</dbReference>
<dbReference type="PRINTS" id="PR00320">
    <property type="entry name" value="GPROTEINBRPT"/>
</dbReference>
<comment type="function">
    <text evidence="8">Involved in pre-mRNA splicing and required for cell cycle progression at G2/M.</text>
</comment>
<dbReference type="Proteomes" id="UP000189580">
    <property type="component" value="Chromosome c"/>
</dbReference>
<feature type="repeat" description="WD" evidence="7">
    <location>
        <begin position="172"/>
        <end position="213"/>
    </location>
</feature>
<dbReference type="GO" id="GO:0000398">
    <property type="term" value="P:mRNA splicing, via spliceosome"/>
    <property type="evidence" value="ECO:0007669"/>
    <property type="project" value="UniProtKB-UniRule"/>
</dbReference>
<dbReference type="SUPFAM" id="SSF50978">
    <property type="entry name" value="WD40 repeat-like"/>
    <property type="match status" value="1"/>
</dbReference>
<name>A0A167C3W8_9ASCO</name>
<reference evidence="9 10" key="1">
    <citation type="submission" date="2016-02" db="EMBL/GenBank/DDBJ databases">
        <title>Complete genome sequence and transcriptome regulation of the pentose utilising yeast Sugiyamaella lignohabitans.</title>
        <authorList>
            <person name="Bellasio M."/>
            <person name="Peymann A."/>
            <person name="Valli M."/>
            <person name="Sipitzky M."/>
            <person name="Graf A."/>
            <person name="Sauer M."/>
            <person name="Marx H."/>
            <person name="Mattanovich D."/>
        </authorList>
    </citation>
    <scope>NUCLEOTIDE SEQUENCE [LARGE SCALE GENOMIC DNA]</scope>
    <source>
        <strain evidence="9 10">CBS 10342</strain>
    </source>
</reference>
<keyword evidence="8" id="KW-0539">Nucleus</keyword>
<feature type="repeat" description="WD" evidence="7">
    <location>
        <begin position="298"/>
        <end position="339"/>
    </location>
</feature>
<dbReference type="KEGG" id="slb:AWJ20_3987"/>
<proteinExistence type="inferred from homology"/>
<dbReference type="Pfam" id="PF00400">
    <property type="entry name" value="WD40"/>
    <property type="match status" value="6"/>
</dbReference>
<dbReference type="GO" id="GO:0071011">
    <property type="term" value="C:precatalytic spliceosome"/>
    <property type="evidence" value="ECO:0007669"/>
    <property type="project" value="TreeGrafter"/>
</dbReference>
<dbReference type="InterPro" id="IPR020472">
    <property type="entry name" value="WD40_PAC1"/>
</dbReference>
<comment type="subcellular location">
    <subcellularLocation>
        <location evidence="8">Nucleus</location>
    </subcellularLocation>
</comment>
<comment type="similarity">
    <text evidence="5 8">Belongs to the WD repeat PRL1/PRL2 family.</text>
</comment>
<dbReference type="InterPro" id="IPR019775">
    <property type="entry name" value="WD40_repeat_CS"/>
</dbReference>
<dbReference type="AlphaFoldDB" id="A0A167C3W8"/>